<name>A0AAD7HVR0_9AGAR</name>
<evidence type="ECO:0000256" key="1">
    <source>
        <dbReference type="SAM" id="MobiDB-lite"/>
    </source>
</evidence>
<feature type="region of interest" description="Disordered" evidence="1">
    <location>
        <begin position="368"/>
        <end position="496"/>
    </location>
</feature>
<proteinExistence type="predicted"/>
<dbReference type="EMBL" id="JARKIB010000165">
    <property type="protein sequence ID" value="KAJ7729427.1"/>
    <property type="molecule type" value="Genomic_DNA"/>
</dbReference>
<evidence type="ECO:0000313" key="3">
    <source>
        <dbReference type="Proteomes" id="UP001215598"/>
    </source>
</evidence>
<comment type="caution">
    <text evidence="2">The sequence shown here is derived from an EMBL/GenBank/DDBJ whole genome shotgun (WGS) entry which is preliminary data.</text>
</comment>
<evidence type="ECO:0000313" key="2">
    <source>
        <dbReference type="EMBL" id="KAJ7729427.1"/>
    </source>
</evidence>
<feature type="compositionally biased region" description="Polar residues" evidence="1">
    <location>
        <begin position="408"/>
        <end position="417"/>
    </location>
</feature>
<dbReference type="AlphaFoldDB" id="A0AAD7HVR0"/>
<keyword evidence="3" id="KW-1185">Reference proteome</keyword>
<protein>
    <submittedName>
        <fullName evidence="2">Uncharacterized protein</fullName>
    </submittedName>
</protein>
<feature type="compositionally biased region" description="Pro residues" evidence="1">
    <location>
        <begin position="368"/>
        <end position="379"/>
    </location>
</feature>
<feature type="compositionally biased region" description="Basic residues" evidence="1">
    <location>
        <begin position="471"/>
        <end position="487"/>
    </location>
</feature>
<sequence>MAKGQFSKAQNAWLAEQLPEYIKQLDAGVRGVGLTKWKQSIATKALDSPEFADLDFTAHPRTKWFGMIVRKYTNYLHQIYLKEHPETPSASANIKANPLLKFSSAPSGRQLFARELHSEIIEASKARIANQGTNEAAAYQIELKSMWDALDTDEKVDWEAKAEDECSDVAANQREFNGNLLLALRSLCQGGLFGDAEMVLFYAFRSPENGDLQAGTVHGHSIHNKTNFGGDELGTTYGGPWSEFAEAAIPRPQTHHQATALTVKDGFVIFPGINLDTIPLGDLRFLFTDYFQMCWNHKDIPVDDSIIPWVDIVSDPSKFYDTAAFIFPFPLKNPAEFSSAETLTLGQFFNSTEPILFRFRAGIAAGIPPSPPTLSPEPATPLFSPSPFNPATQSPVSPHLTPVPPSPSHTGRTSLSPPLTPVPAGPVASLKGNILKRKQPSTVDQEGDSDKDPSKKKKNKKIEAIAAPVRRSSRRPGKSASAPKKRVTKDGPKQKKGYALITDDEDHGFSWLSDTFCLPVFPTSLPLRCAISRTTEHASSSPEVVDSLGCRAADPFDARLGDSPTQRKIIADAAEGAEMHVSFPFSFVDVLGRFERGKRRGGGPPPHSCTHVPPNSSAEKIFIAAMLHNDGPVIPYTSDLWVLCFAVYFYRHQATLLRTHHILTQDTSIPRPPTMLTAPLRINILAASTRNLANELLVERGGCDRLLFSNDVFVEAEAIKVGHSVSLTKRLVTRASFATAHTRSTLLTALIATSVRARRPTHDHPDHRAHRRVTRGPRCTTYGSCFSSTPLVCGTYGPEQGSAYSLIADEVPPQCPRRAVPGGTLTSCIAAVAMATATETVVPTHTTCTICTLRTP</sequence>
<dbReference type="Proteomes" id="UP001215598">
    <property type="component" value="Unassembled WGS sequence"/>
</dbReference>
<organism evidence="2 3">
    <name type="scientific">Mycena metata</name>
    <dbReference type="NCBI Taxonomy" id="1033252"/>
    <lineage>
        <taxon>Eukaryota</taxon>
        <taxon>Fungi</taxon>
        <taxon>Dikarya</taxon>
        <taxon>Basidiomycota</taxon>
        <taxon>Agaricomycotina</taxon>
        <taxon>Agaricomycetes</taxon>
        <taxon>Agaricomycetidae</taxon>
        <taxon>Agaricales</taxon>
        <taxon>Marasmiineae</taxon>
        <taxon>Mycenaceae</taxon>
        <taxon>Mycena</taxon>
    </lineage>
</organism>
<accession>A0AAD7HVR0</accession>
<reference evidence="2" key="1">
    <citation type="submission" date="2023-03" db="EMBL/GenBank/DDBJ databases">
        <title>Massive genome expansion in bonnet fungi (Mycena s.s.) driven by repeated elements and novel gene families across ecological guilds.</title>
        <authorList>
            <consortium name="Lawrence Berkeley National Laboratory"/>
            <person name="Harder C.B."/>
            <person name="Miyauchi S."/>
            <person name="Viragh M."/>
            <person name="Kuo A."/>
            <person name="Thoen E."/>
            <person name="Andreopoulos B."/>
            <person name="Lu D."/>
            <person name="Skrede I."/>
            <person name="Drula E."/>
            <person name="Henrissat B."/>
            <person name="Morin E."/>
            <person name="Kohler A."/>
            <person name="Barry K."/>
            <person name="LaButti K."/>
            <person name="Morin E."/>
            <person name="Salamov A."/>
            <person name="Lipzen A."/>
            <person name="Mereny Z."/>
            <person name="Hegedus B."/>
            <person name="Baldrian P."/>
            <person name="Stursova M."/>
            <person name="Weitz H."/>
            <person name="Taylor A."/>
            <person name="Grigoriev I.V."/>
            <person name="Nagy L.G."/>
            <person name="Martin F."/>
            <person name="Kauserud H."/>
        </authorList>
    </citation>
    <scope>NUCLEOTIDE SEQUENCE</scope>
    <source>
        <strain evidence="2">CBHHK182m</strain>
    </source>
</reference>
<gene>
    <name evidence="2" type="ORF">B0H16DRAFT_1734174</name>
</gene>